<feature type="chain" id="PRO_5045627296" description="LRRCT domain-containing protein" evidence="5">
    <location>
        <begin position="23"/>
        <end position="1608"/>
    </location>
</feature>
<evidence type="ECO:0000256" key="2">
    <source>
        <dbReference type="ARBA" id="ARBA00022729"/>
    </source>
</evidence>
<dbReference type="PANTHER" id="PTHR24373:SF275">
    <property type="entry name" value="TIR DOMAIN-CONTAINING PROTEIN"/>
    <property type="match status" value="1"/>
</dbReference>
<dbReference type="Gene3D" id="3.80.10.10">
    <property type="entry name" value="Ribonuclease Inhibitor"/>
    <property type="match status" value="5"/>
</dbReference>
<name>A0ABP1Q2H3_9HEXA</name>
<feature type="compositionally biased region" description="Basic and acidic residues" evidence="4">
    <location>
        <begin position="1003"/>
        <end position="1012"/>
    </location>
</feature>
<dbReference type="InterPro" id="IPR050328">
    <property type="entry name" value="Dev_Immune_Receptor"/>
</dbReference>
<evidence type="ECO:0000259" key="6">
    <source>
        <dbReference type="SMART" id="SM00082"/>
    </source>
</evidence>
<feature type="domain" description="LRRCT" evidence="6">
    <location>
        <begin position="924"/>
        <end position="974"/>
    </location>
</feature>
<feature type="compositionally biased region" description="Low complexity" evidence="4">
    <location>
        <begin position="1164"/>
        <end position="1174"/>
    </location>
</feature>
<feature type="compositionally biased region" description="Polar residues" evidence="4">
    <location>
        <begin position="1308"/>
        <end position="1319"/>
    </location>
</feature>
<dbReference type="InterPro" id="IPR003591">
    <property type="entry name" value="Leu-rich_rpt_typical-subtyp"/>
</dbReference>
<feature type="signal peptide" evidence="5">
    <location>
        <begin position="1"/>
        <end position="22"/>
    </location>
</feature>
<proteinExistence type="predicted"/>
<feature type="compositionally biased region" description="Low complexity" evidence="4">
    <location>
        <begin position="1278"/>
        <end position="1294"/>
    </location>
</feature>
<keyword evidence="2 5" id="KW-0732">Signal</keyword>
<dbReference type="SMART" id="SM00364">
    <property type="entry name" value="LRR_BAC"/>
    <property type="match status" value="14"/>
</dbReference>
<dbReference type="PANTHER" id="PTHR24373">
    <property type="entry name" value="SLIT RELATED LEUCINE-RICH REPEAT NEURONAL PROTEIN"/>
    <property type="match status" value="1"/>
</dbReference>
<evidence type="ECO:0000256" key="1">
    <source>
        <dbReference type="ARBA" id="ARBA00022614"/>
    </source>
</evidence>
<dbReference type="InterPro" id="IPR032675">
    <property type="entry name" value="LRR_dom_sf"/>
</dbReference>
<feature type="region of interest" description="Disordered" evidence="4">
    <location>
        <begin position="984"/>
        <end position="1066"/>
    </location>
</feature>
<dbReference type="PRINTS" id="PR00019">
    <property type="entry name" value="LEURICHRPT"/>
</dbReference>
<evidence type="ECO:0000313" key="7">
    <source>
        <dbReference type="EMBL" id="CAL8086861.1"/>
    </source>
</evidence>
<feature type="region of interest" description="Disordered" evidence="4">
    <location>
        <begin position="1263"/>
        <end position="1450"/>
    </location>
</feature>
<dbReference type="Proteomes" id="UP001642540">
    <property type="component" value="Unassembled WGS sequence"/>
</dbReference>
<dbReference type="Pfam" id="PF00560">
    <property type="entry name" value="LRR_1"/>
    <property type="match status" value="1"/>
</dbReference>
<feature type="compositionally biased region" description="Basic and acidic residues" evidence="4">
    <location>
        <begin position="1361"/>
        <end position="1375"/>
    </location>
</feature>
<evidence type="ECO:0000313" key="8">
    <source>
        <dbReference type="Proteomes" id="UP001642540"/>
    </source>
</evidence>
<feature type="compositionally biased region" description="Polar residues" evidence="4">
    <location>
        <begin position="1263"/>
        <end position="1277"/>
    </location>
</feature>
<gene>
    <name evidence="7" type="ORF">ODALV1_LOCUS6565</name>
</gene>
<dbReference type="InterPro" id="IPR001611">
    <property type="entry name" value="Leu-rich_rpt"/>
</dbReference>
<organism evidence="7 8">
    <name type="scientific">Orchesella dallaii</name>
    <dbReference type="NCBI Taxonomy" id="48710"/>
    <lineage>
        <taxon>Eukaryota</taxon>
        <taxon>Metazoa</taxon>
        <taxon>Ecdysozoa</taxon>
        <taxon>Arthropoda</taxon>
        <taxon>Hexapoda</taxon>
        <taxon>Collembola</taxon>
        <taxon>Entomobryomorpha</taxon>
        <taxon>Entomobryoidea</taxon>
        <taxon>Orchesellidae</taxon>
        <taxon>Orchesellinae</taxon>
        <taxon>Orchesella</taxon>
    </lineage>
</organism>
<evidence type="ECO:0000256" key="3">
    <source>
        <dbReference type="ARBA" id="ARBA00022737"/>
    </source>
</evidence>
<dbReference type="PROSITE" id="PS51450">
    <property type="entry name" value="LRR"/>
    <property type="match status" value="8"/>
</dbReference>
<feature type="compositionally biased region" description="Acidic residues" evidence="4">
    <location>
        <begin position="1340"/>
        <end position="1349"/>
    </location>
</feature>
<dbReference type="InterPro" id="IPR000483">
    <property type="entry name" value="Cys-rich_flank_reg_C"/>
</dbReference>
<dbReference type="SMART" id="SM00082">
    <property type="entry name" value="LRRCT"/>
    <property type="match status" value="1"/>
</dbReference>
<comment type="caution">
    <text evidence="7">The sequence shown here is derived from an EMBL/GenBank/DDBJ whole genome shotgun (WGS) entry which is preliminary data.</text>
</comment>
<evidence type="ECO:0000256" key="4">
    <source>
        <dbReference type="SAM" id="MobiDB-lite"/>
    </source>
</evidence>
<feature type="compositionally biased region" description="Low complexity" evidence="4">
    <location>
        <begin position="1393"/>
        <end position="1406"/>
    </location>
</feature>
<dbReference type="SMART" id="SM00369">
    <property type="entry name" value="LRR_TYP"/>
    <property type="match status" value="30"/>
</dbReference>
<dbReference type="SMART" id="SM00365">
    <property type="entry name" value="LRR_SD22"/>
    <property type="match status" value="13"/>
</dbReference>
<evidence type="ECO:0000256" key="5">
    <source>
        <dbReference type="SAM" id="SignalP"/>
    </source>
</evidence>
<reference evidence="7 8" key="1">
    <citation type="submission" date="2024-08" db="EMBL/GenBank/DDBJ databases">
        <authorList>
            <person name="Cucini C."/>
            <person name="Frati F."/>
        </authorList>
    </citation>
    <scope>NUCLEOTIDE SEQUENCE [LARGE SCALE GENOMIC DNA]</scope>
</reference>
<keyword evidence="1" id="KW-0433">Leucine-rich repeat</keyword>
<keyword evidence="3" id="KW-0677">Repeat</keyword>
<feature type="compositionally biased region" description="Polar residues" evidence="4">
    <location>
        <begin position="1053"/>
        <end position="1064"/>
    </location>
</feature>
<accession>A0ABP1Q2H3</accession>
<keyword evidence="8" id="KW-1185">Reference proteome</keyword>
<dbReference type="SUPFAM" id="SSF52058">
    <property type="entry name" value="L domain-like"/>
    <property type="match status" value="3"/>
</dbReference>
<feature type="region of interest" description="Disordered" evidence="4">
    <location>
        <begin position="1100"/>
        <end position="1220"/>
    </location>
</feature>
<dbReference type="EMBL" id="CAXLJM020000020">
    <property type="protein sequence ID" value="CAL8086861.1"/>
    <property type="molecule type" value="Genomic_DNA"/>
</dbReference>
<protein>
    <recommendedName>
        <fullName evidence="6">LRRCT domain-containing protein</fullName>
    </recommendedName>
</protein>
<sequence length="1608" mass="177842">MHSGSCIGPIICLLASTHLLLASGNKCPPAESIMPCRCRGRNDQVQVWCSHSDLERVNGALENLMRLRNMPAIDELIVENNRMPTLPARAFGALQIGRLLLRNNGLEGFSRNAFAGLEDSLEELYIVEEKLVDFPFDAIEKLRNLEAFTLEKSRVRLLPRFNGLNRLKHIRIDGSLISGFPVGAFANMASVKQIHVVNSDVTTLAEGIFGRLENLLLANFSGNRIDHIQRRCFALLPRLEILSVANNHLEEAITVGRAVEELISLKSLDLSNNRFKELPEGSFVNLRTLQSLNLAGNSISRVAMRSFTHLPALRKVDLSYNELQNFPKMFFDTTPLLEEIRLKSNLLGTAKEIGEMLETLKSLRYLDLAQNGLTELPTGAIQGHTHLMKLDLSDNQIARIQREAFKDVPSLTEMSLKNNSLMELPLDGLAWDISSLKELDLSMNKLTSMTANALQGLPNLARMDLSHNGIKSLGQGVFSKNKEMDYLDFNDNGLSSIATDALQGLNKLTKLDMSRNHLESIPGGAFRDLKSLQSLNLATNRINNVPPNMLNELRSLEELNLKGNSLNNIPHGFFQNLPMLKQLNLRDNAISSIQNRMFAGLSSLEALRLASNQISHFDESVFDDMVHLKSLDLSSNRVTRLPSRSFKNLPALERFEARENRISVVEPGVLANSEGLQILDLAHNAITSVPELVKANALLKVIDLSHNQVSKVDSTTFKKATNLMELYLNDNKVKELQPKTFENLGSLTIVDLDGNELEEIQSGTFHNLPRLIYLRLSRNKLRNIHNIAFSGLNALDGLDLQENELELLSETAFEKTGALKYLNLSNNNFDSMAKMGLGPLSSLEVLDMSYNRLSGVDGKALRHLIWLVELRMNDNGICTIPTGTFDAMSRLKMLVLKNNSLAHLYESVFYKLRNNIAFIDVSGNPLSCDCEMIWLRNLMAREAIQELSDSLCDGPNELQGTPLKTARPGRMICASGSNRGLSNAISDVKCPPLTKSRRKPRPHTVEPHDRPLFSDNAYPEASQNELRNNQRRKEDKLIESNDYVPGDTPTIYAGSSTSNMNTKATQDDVRKSNSVFGGLTSLFGIPLDFGLNLGISPSVSVTDKSASRHGHVKNGFSIDGSRKGSDPLPPSWVERPSKPVYEPPEYVPRKPAQPYIPLNPYRESSPPVVPSGSVDVHKAVSPNGIGEDPSRRKKPIVKFPTSGSSSGPPPPPSWHPSYPNTETGFIPIEPFFHSNSFISRNKIAFKKNESKLDGESSGTNVKYFSSTTLPPRTHSNLIHSSTISSTTSGTSSTKHSAKKTGAEASYRPFNTFNSPTDSSDTIRGDKVSLPSSSSSSSSSDSEEYNEDEISNFTPVDIQTPDNDRQNSHEKTKNPSDDISLTDFWDIFSGANGGRRNSQNNNNNNPDPNIPKGQEETHYYDDQLDSPVNFSNPVDATTVRSAPTPDPYISDEIKENSNEHIAGYDSNGVIRRATGKPTITKIIEQGFYSVPNGTSFTGPDNPISNELDGPVKPETPSPALPLVPPVVIGNKDAEPVDWYYTNYHKSDSGGGTEDWEKLLEKSRINQLEQELVGAKRSSSGSSSVRASLSSSYHFCLASLLYYLLVYMNP</sequence>
<dbReference type="Pfam" id="PF13855">
    <property type="entry name" value="LRR_8"/>
    <property type="match status" value="7"/>
</dbReference>
<feature type="compositionally biased region" description="Polar residues" evidence="4">
    <location>
        <begin position="1425"/>
        <end position="1440"/>
    </location>
</feature>